<comment type="similarity">
    <text evidence="2 10">Belongs to the FliR/MopE/SpaR family.</text>
</comment>
<protein>
    <recommendedName>
        <fullName evidence="3 9">Flagellar biosynthetic protein FliR</fullName>
    </recommendedName>
</protein>
<dbReference type="PANTHER" id="PTHR30065:SF1">
    <property type="entry name" value="SURFACE PRESENTATION OF ANTIGENS PROTEIN SPAR"/>
    <property type="match status" value="1"/>
</dbReference>
<keyword evidence="4 10" id="KW-1003">Cell membrane</keyword>
<sequence>MDFDALLDLWDVFLLIFVRVTGLFVVSPIFGRREIPAYYKIGFSFLLAIVISSAISMPDLGQYSSLLSFFLLVIKEFLIGLILGYISYLITTSIYFAGQIIDMHMGFGMVNVFDPLTNIQIPVTANFYYILATLMMLAIDGHHLLIYTLCESFTLFPIGSKIVIGQSLVDFAADIITSVFSVGFKIAAPITAALLITDMALGIIAKAVPQVNVFIVGLPLKILVGFFVITVTIAAFRSVVHVLMGGMQDEIVKFLGIIRGE</sequence>
<name>A0A1B1YIL5_THEST</name>
<feature type="transmembrane region" description="Helical" evidence="10">
    <location>
        <begin position="211"/>
        <end position="236"/>
    </location>
</feature>
<feature type="transmembrane region" description="Helical" evidence="10">
    <location>
        <begin position="77"/>
        <end position="98"/>
    </location>
</feature>
<accession>A0A1B1YIL5</accession>
<proteinExistence type="inferred from homology"/>
<dbReference type="GO" id="GO:0005886">
    <property type="term" value="C:plasma membrane"/>
    <property type="evidence" value="ECO:0007669"/>
    <property type="project" value="UniProtKB-SubCell"/>
</dbReference>
<evidence type="ECO:0000256" key="4">
    <source>
        <dbReference type="ARBA" id="ARBA00022475"/>
    </source>
</evidence>
<keyword evidence="11" id="KW-0969">Cilium</keyword>
<evidence type="ECO:0000256" key="8">
    <source>
        <dbReference type="ARBA" id="ARBA00023143"/>
    </source>
</evidence>
<organism evidence="11 12">
    <name type="scientific">Thermoclostridium stercorarium subsp. leptospartum DSM 9219</name>
    <dbReference type="NCBI Taxonomy" id="1346611"/>
    <lineage>
        <taxon>Bacteria</taxon>
        <taxon>Bacillati</taxon>
        <taxon>Bacillota</taxon>
        <taxon>Clostridia</taxon>
        <taxon>Eubacteriales</taxon>
        <taxon>Oscillospiraceae</taxon>
        <taxon>Thermoclostridium</taxon>
    </lineage>
</organism>
<evidence type="ECO:0000256" key="2">
    <source>
        <dbReference type="ARBA" id="ARBA00009772"/>
    </source>
</evidence>
<dbReference type="RefSeq" id="WP_034843192.1">
    <property type="nucleotide sequence ID" value="NZ_CP014673.1"/>
</dbReference>
<dbReference type="GO" id="GO:0044780">
    <property type="term" value="P:bacterial-type flagellum assembly"/>
    <property type="evidence" value="ECO:0007669"/>
    <property type="project" value="UniProtKB-UniRule"/>
</dbReference>
<evidence type="ECO:0000256" key="9">
    <source>
        <dbReference type="NCBIfam" id="TIGR01400"/>
    </source>
</evidence>
<dbReference type="Pfam" id="PF01311">
    <property type="entry name" value="Bac_export_1"/>
    <property type="match status" value="1"/>
</dbReference>
<dbReference type="PRINTS" id="PR00953">
    <property type="entry name" value="TYPE3IMRPROT"/>
</dbReference>
<evidence type="ECO:0000256" key="3">
    <source>
        <dbReference type="ARBA" id="ARBA00021717"/>
    </source>
</evidence>
<evidence type="ECO:0000256" key="6">
    <source>
        <dbReference type="ARBA" id="ARBA00022989"/>
    </source>
</evidence>
<dbReference type="GO" id="GO:0009425">
    <property type="term" value="C:bacterial-type flagellum basal body"/>
    <property type="evidence" value="ECO:0007669"/>
    <property type="project" value="UniProtKB-SubCell"/>
</dbReference>
<evidence type="ECO:0000313" key="12">
    <source>
        <dbReference type="Proteomes" id="UP000092931"/>
    </source>
</evidence>
<dbReference type="AlphaFoldDB" id="A0A1B1YIL5"/>
<dbReference type="Proteomes" id="UP000092931">
    <property type="component" value="Chromosome"/>
</dbReference>
<dbReference type="InterPro" id="IPR002010">
    <property type="entry name" value="T3SS_IM_R"/>
</dbReference>
<dbReference type="NCBIfam" id="TIGR01400">
    <property type="entry name" value="fliR"/>
    <property type="match status" value="1"/>
</dbReference>
<keyword evidence="5 10" id="KW-0812">Transmembrane</keyword>
<evidence type="ECO:0000256" key="1">
    <source>
        <dbReference type="ARBA" id="ARBA00002578"/>
    </source>
</evidence>
<keyword evidence="8 10" id="KW-0975">Bacterial flagellum</keyword>
<dbReference type="EMBL" id="CP014673">
    <property type="protein sequence ID" value="ANX00572.1"/>
    <property type="molecule type" value="Genomic_DNA"/>
</dbReference>
<evidence type="ECO:0000313" key="11">
    <source>
        <dbReference type="EMBL" id="ANX00572.1"/>
    </source>
</evidence>
<comment type="subcellular location">
    <subcellularLocation>
        <location evidence="10">Cell membrane</location>
        <topology evidence="10">Multi-pass membrane protein</topology>
    </subcellularLocation>
    <subcellularLocation>
        <location evidence="10">Bacterial flagellum basal body</location>
    </subcellularLocation>
</comment>
<evidence type="ECO:0000256" key="5">
    <source>
        <dbReference type="ARBA" id="ARBA00022692"/>
    </source>
</evidence>
<dbReference type="GO" id="GO:0006605">
    <property type="term" value="P:protein targeting"/>
    <property type="evidence" value="ECO:0007669"/>
    <property type="project" value="UniProtKB-UniRule"/>
</dbReference>
<reference evidence="11 12" key="1">
    <citation type="submission" date="2016-02" db="EMBL/GenBank/DDBJ databases">
        <title>Comparison of Clostridium stercorarium subspecies using comparative genomics and transcriptomics.</title>
        <authorList>
            <person name="Schellenberg J."/>
            <person name="Thallinger G."/>
            <person name="Levin D.B."/>
            <person name="Zhang X."/>
            <person name="Alvare G."/>
            <person name="Fristensky B."/>
            <person name="Sparling R."/>
        </authorList>
    </citation>
    <scope>NUCLEOTIDE SEQUENCE [LARGE SCALE GENOMIC DNA]</scope>
    <source>
        <strain evidence="11 12">DSM 9219</strain>
    </source>
</reference>
<feature type="transmembrane region" description="Helical" evidence="10">
    <location>
        <begin position="119"/>
        <end position="139"/>
    </location>
</feature>
<gene>
    <name evidence="11" type="ORF">CSTERLE_02665</name>
</gene>
<dbReference type="InterPro" id="IPR006303">
    <property type="entry name" value="FliR"/>
</dbReference>
<keyword evidence="11" id="KW-0966">Cell projection</keyword>
<keyword evidence="11" id="KW-0282">Flagellum</keyword>
<comment type="function">
    <text evidence="1 10">Role in flagellar biosynthesis.</text>
</comment>
<keyword evidence="7 10" id="KW-0472">Membrane</keyword>
<evidence type="ECO:0000256" key="7">
    <source>
        <dbReference type="ARBA" id="ARBA00023136"/>
    </source>
</evidence>
<dbReference type="PANTHER" id="PTHR30065">
    <property type="entry name" value="FLAGELLAR BIOSYNTHETIC PROTEIN FLIR"/>
    <property type="match status" value="1"/>
</dbReference>
<keyword evidence="6 10" id="KW-1133">Transmembrane helix</keyword>
<feature type="transmembrane region" description="Helical" evidence="10">
    <location>
        <begin position="12"/>
        <end position="30"/>
    </location>
</feature>
<feature type="transmembrane region" description="Helical" evidence="10">
    <location>
        <begin position="37"/>
        <end position="57"/>
    </location>
</feature>
<evidence type="ECO:0000256" key="10">
    <source>
        <dbReference type="RuleBase" id="RU362071"/>
    </source>
</evidence>
<feature type="transmembrane region" description="Helical" evidence="10">
    <location>
        <begin position="176"/>
        <end position="205"/>
    </location>
</feature>